<feature type="region of interest" description="Disordered" evidence="1">
    <location>
        <begin position="143"/>
        <end position="162"/>
    </location>
</feature>
<gene>
    <name evidence="2" type="ORF">BD289DRAFT_434512</name>
</gene>
<feature type="compositionally biased region" description="Pro residues" evidence="1">
    <location>
        <begin position="13"/>
        <end position="24"/>
    </location>
</feature>
<proteinExistence type="predicted"/>
<reference evidence="2 3" key="1">
    <citation type="journal article" date="2018" name="Mycol. Prog.">
        <title>Coniella lustricola, a new species from submerged detritus.</title>
        <authorList>
            <person name="Raudabaugh D.B."/>
            <person name="Iturriaga T."/>
            <person name="Carver A."/>
            <person name="Mondo S."/>
            <person name="Pangilinan J."/>
            <person name="Lipzen A."/>
            <person name="He G."/>
            <person name="Amirebrahimi M."/>
            <person name="Grigoriev I.V."/>
            <person name="Miller A.N."/>
        </authorList>
    </citation>
    <scope>NUCLEOTIDE SEQUENCE [LARGE SCALE GENOMIC DNA]</scope>
    <source>
        <strain evidence="2 3">B22-T-1</strain>
    </source>
</reference>
<sequence>MSEQNQQHQHQPSPSPPQPQPQPQANPAKTTTLPNDHAPRGTAQDQQHAILSRLPRENTLGRTISLAVPRLVHDFRLSAKLDAKIGLGPSCWGERNWIGIVGGDWAATWGKGRIVPGGQDAQLLVPDTKATFVDTRYLLVTEEEEGDNNDDDDETAKQPRQPAHIMVRTEGWRTGPADVLTRLLDPIEGDKVDPSEYRFRLFVRLETGDARYRWVNESMWIGSGVRRGAEVIYDGYRLL</sequence>
<feature type="compositionally biased region" description="Low complexity" evidence="1">
    <location>
        <begin position="1"/>
        <end position="12"/>
    </location>
</feature>
<keyword evidence="3" id="KW-1185">Reference proteome</keyword>
<dbReference type="STRING" id="2025994.A0A2T3A7I1"/>
<dbReference type="PANTHER" id="PTHR37315:SF1">
    <property type="entry name" value="UPF0311 PROTEIN BLR7842"/>
    <property type="match status" value="1"/>
</dbReference>
<name>A0A2T3A7I1_9PEZI</name>
<evidence type="ECO:0000313" key="2">
    <source>
        <dbReference type="EMBL" id="PSR84283.1"/>
    </source>
</evidence>
<evidence type="ECO:0000256" key="1">
    <source>
        <dbReference type="SAM" id="MobiDB-lite"/>
    </source>
</evidence>
<evidence type="ECO:0000313" key="3">
    <source>
        <dbReference type="Proteomes" id="UP000241462"/>
    </source>
</evidence>
<dbReference type="EMBL" id="KZ678446">
    <property type="protein sequence ID" value="PSR84283.1"/>
    <property type="molecule type" value="Genomic_DNA"/>
</dbReference>
<dbReference type="InterPro" id="IPR020915">
    <property type="entry name" value="UPF0311"/>
</dbReference>
<feature type="region of interest" description="Disordered" evidence="1">
    <location>
        <begin position="1"/>
        <end position="47"/>
    </location>
</feature>
<dbReference type="OrthoDB" id="3549121at2759"/>
<feature type="compositionally biased region" description="Acidic residues" evidence="1">
    <location>
        <begin position="143"/>
        <end position="154"/>
    </location>
</feature>
<dbReference type="Pfam" id="PF11578">
    <property type="entry name" value="DUF3237"/>
    <property type="match status" value="1"/>
</dbReference>
<dbReference type="Gene3D" id="2.40.160.20">
    <property type="match status" value="1"/>
</dbReference>
<dbReference type="Proteomes" id="UP000241462">
    <property type="component" value="Unassembled WGS sequence"/>
</dbReference>
<dbReference type="AlphaFoldDB" id="A0A2T3A7I1"/>
<protein>
    <submittedName>
        <fullName evidence="2">Uncharacterized protein</fullName>
    </submittedName>
</protein>
<organism evidence="2 3">
    <name type="scientific">Coniella lustricola</name>
    <dbReference type="NCBI Taxonomy" id="2025994"/>
    <lineage>
        <taxon>Eukaryota</taxon>
        <taxon>Fungi</taxon>
        <taxon>Dikarya</taxon>
        <taxon>Ascomycota</taxon>
        <taxon>Pezizomycotina</taxon>
        <taxon>Sordariomycetes</taxon>
        <taxon>Sordariomycetidae</taxon>
        <taxon>Diaporthales</taxon>
        <taxon>Schizoparmaceae</taxon>
        <taxon>Coniella</taxon>
    </lineage>
</organism>
<dbReference type="PANTHER" id="PTHR37315">
    <property type="entry name" value="UPF0311 PROTEIN BLR7842"/>
    <property type="match status" value="1"/>
</dbReference>
<accession>A0A2T3A7I1</accession>
<dbReference type="InParanoid" id="A0A2T3A7I1"/>